<dbReference type="RefSeq" id="WP_190077735.1">
    <property type="nucleotide sequence ID" value="NZ_BMTC01000017.1"/>
</dbReference>
<proteinExistence type="predicted"/>
<keyword evidence="2" id="KW-1185">Reference proteome</keyword>
<dbReference type="Proteomes" id="UP001052655">
    <property type="component" value="Unassembled WGS sequence"/>
</dbReference>
<sequence length="263" mass="28887">MMDSAPNPVYAAFPAYAGRARATKANDQEPVVWSIHFIRWVTGEAPLAQRRYLDAQGTWRTSWTDTKGVRRQADQGYSSLLDIWPELKRPLGSQVMQNQTFCTAIAGQHSFSDARTDFHLLFDTYQIHFTTDARGRKRNAQDPAKNKELFPAMSNGYVPFSAAANFIPASGGSNQWVCLLNGNTHKNTKFSSTAITKNFLTVRSITSTWSTDAAFAGPGGTVLLLDRSKKLYTVCPLSSGISADTQLCSTGNNIAVPDNIIVP</sequence>
<reference evidence="1" key="1">
    <citation type="submission" date="2024-05" db="EMBL/GenBank/DDBJ databases">
        <title>Whole genome shotgun sequence of Streptomyces daghestanicus NBRC 12762.</title>
        <authorList>
            <person name="Komaki H."/>
            <person name="Tamura T."/>
        </authorList>
    </citation>
    <scope>NUCLEOTIDE SEQUENCE</scope>
    <source>
        <strain evidence="1">NBRC 12762</strain>
    </source>
</reference>
<comment type="caution">
    <text evidence="1">The sequence shown here is derived from an EMBL/GenBank/DDBJ whole genome shotgun (WGS) entry which is preliminary data.</text>
</comment>
<protein>
    <submittedName>
        <fullName evidence="1">Uncharacterized protein</fullName>
    </submittedName>
</protein>
<organism evidence="1 2">
    <name type="scientific">Streptomyces daghestanicus</name>
    <dbReference type="NCBI Taxonomy" id="66885"/>
    <lineage>
        <taxon>Bacteria</taxon>
        <taxon>Bacillati</taxon>
        <taxon>Actinomycetota</taxon>
        <taxon>Actinomycetes</taxon>
        <taxon>Kitasatosporales</taxon>
        <taxon>Streptomycetaceae</taxon>
        <taxon>Streptomyces</taxon>
    </lineage>
</organism>
<gene>
    <name evidence="1" type="ORF">Sdagh_19340</name>
</gene>
<name>A0ABQ3PYX8_9ACTN</name>
<evidence type="ECO:0000313" key="2">
    <source>
        <dbReference type="Proteomes" id="UP001052655"/>
    </source>
</evidence>
<accession>A0ABQ3PYX8</accession>
<evidence type="ECO:0000313" key="1">
    <source>
        <dbReference type="EMBL" id="GHI30204.1"/>
    </source>
</evidence>
<dbReference type="EMBL" id="BNDX01000008">
    <property type="protein sequence ID" value="GHI30204.1"/>
    <property type="molecule type" value="Genomic_DNA"/>
</dbReference>